<protein>
    <submittedName>
        <fullName evidence="1">Uncharacterized protein</fullName>
    </submittedName>
</protein>
<keyword evidence="2" id="KW-1185">Reference proteome</keyword>
<reference evidence="1" key="1">
    <citation type="journal article" date="2014" name="Int. J. Syst. Evol. Microbiol.">
        <title>Complete genome sequence of Corynebacterium casei LMG S-19264T (=DSM 44701T), isolated from a smear-ripened cheese.</title>
        <authorList>
            <consortium name="US DOE Joint Genome Institute (JGI-PGF)"/>
            <person name="Walter F."/>
            <person name="Albersmeier A."/>
            <person name="Kalinowski J."/>
            <person name="Ruckert C."/>
        </authorList>
    </citation>
    <scope>NUCLEOTIDE SEQUENCE</scope>
    <source>
        <strain evidence="1">JCM 17820</strain>
    </source>
</reference>
<evidence type="ECO:0000313" key="1">
    <source>
        <dbReference type="EMBL" id="GGN94815.1"/>
    </source>
</evidence>
<dbReference type="AlphaFoldDB" id="A0A830GN69"/>
<gene>
    <name evidence="1" type="ORF">GCM10009030_21530</name>
</gene>
<sequence length="57" mass="6570">MGRLPQLARTTVVPLLVNRVERTTDDPGILREYRFQRRLFPTDVSANAERAFDDVPV</sequence>
<accession>A0A830GN69</accession>
<evidence type="ECO:0000313" key="2">
    <source>
        <dbReference type="Proteomes" id="UP000605784"/>
    </source>
</evidence>
<proteinExistence type="predicted"/>
<organism evidence="1 2">
    <name type="scientific">Haloarcula pellucida</name>
    <dbReference type="NCBI Taxonomy" id="1427151"/>
    <lineage>
        <taxon>Archaea</taxon>
        <taxon>Methanobacteriati</taxon>
        <taxon>Methanobacteriota</taxon>
        <taxon>Stenosarchaea group</taxon>
        <taxon>Halobacteria</taxon>
        <taxon>Halobacteriales</taxon>
        <taxon>Haloarculaceae</taxon>
        <taxon>Haloarcula</taxon>
    </lineage>
</organism>
<reference evidence="1" key="2">
    <citation type="submission" date="2020-09" db="EMBL/GenBank/DDBJ databases">
        <authorList>
            <person name="Sun Q."/>
            <person name="Ohkuma M."/>
        </authorList>
    </citation>
    <scope>NUCLEOTIDE SEQUENCE</scope>
    <source>
        <strain evidence="1">JCM 17820</strain>
    </source>
</reference>
<dbReference type="Proteomes" id="UP000605784">
    <property type="component" value="Unassembled WGS sequence"/>
</dbReference>
<comment type="caution">
    <text evidence="1">The sequence shown here is derived from an EMBL/GenBank/DDBJ whole genome shotgun (WGS) entry which is preliminary data.</text>
</comment>
<dbReference type="EMBL" id="BMOU01000003">
    <property type="protein sequence ID" value="GGN94815.1"/>
    <property type="molecule type" value="Genomic_DNA"/>
</dbReference>
<name>A0A830GN69_9EURY</name>